<evidence type="ECO:0000313" key="2">
    <source>
        <dbReference type="EMBL" id="AIU96725.1"/>
    </source>
</evidence>
<proteinExistence type="predicted"/>
<geneLocation type="plasmid" evidence="1">
    <name>p19321-P03</name>
</geneLocation>
<evidence type="ECO:0000313" key="1">
    <source>
        <dbReference type="EMBL" id="ADM29163.1"/>
    </source>
</evidence>
<gene>
    <name evidence="1" type="ORF">SUO_0004p2</name>
</gene>
<dbReference type="AlphaFoldDB" id="E4PYL7"/>
<organism evidence="1">
    <name type="scientific">Staphylococcus aureus</name>
    <dbReference type="NCBI Taxonomy" id="1280"/>
    <lineage>
        <taxon>Bacteria</taxon>
        <taxon>Bacillati</taxon>
        <taxon>Bacillota</taxon>
        <taxon>Bacilli</taxon>
        <taxon>Bacillales</taxon>
        <taxon>Staphylococcaceae</taxon>
        <taxon>Staphylococcus</taxon>
    </lineage>
</organism>
<reference evidence="2" key="3">
    <citation type="journal article" date="2014" name="PLoS ONE">
        <title>Beyond the Chromosome: The Prevalence of Unique Extra-Chromosomal Bacteriophages with Integrated Virulence Genes in Pathogenic Staphylococcus aureus.</title>
        <authorList>
            <person name="Utter B."/>
            <person name="Deutsch D.R."/>
            <person name="Schuch R."/>
            <person name="Winer B.Y."/>
            <person name="Verratti K."/>
            <person name="Bishop-Lilly K."/>
            <person name="Sozhamannan S."/>
            <person name="Fischetti V.A."/>
        </authorList>
    </citation>
    <scope>NUCLEOTIDE SEQUENCE</scope>
    <source>
        <strain evidence="2">A960649</strain>
        <plasmid evidence="2">pBU108b</plasmid>
    </source>
</reference>
<dbReference type="EMBL" id="CP002147">
    <property type="protein sequence ID" value="ADM29163.1"/>
    <property type="molecule type" value="Genomic_DNA"/>
</dbReference>
<dbReference type="EMBL" id="KF831356">
    <property type="protein sequence ID" value="AIU96725.1"/>
    <property type="molecule type" value="Genomic_DNA"/>
</dbReference>
<geneLocation type="plasmid" evidence="2">
    <name>pBU108b</name>
</geneLocation>
<accession>E4PYL7</accession>
<reference evidence="2" key="2">
    <citation type="submission" date="2013-10" db="EMBL/GenBank/DDBJ databases">
        <authorList>
            <person name="Utter B.D."/>
            <person name="Schuch R."/>
            <person name="Winer B.Y."/>
            <person name="Verratti K."/>
            <person name="Bishop-Lilly K."/>
            <person name="Sozhamannan S."/>
            <person name="Fischetti V.A."/>
        </authorList>
    </citation>
    <scope>NUCLEOTIDE SEQUENCE</scope>
    <source>
        <strain evidence="2">A960649</strain>
        <plasmid evidence="2">pBU108b</plasmid>
    </source>
</reference>
<name>E4PYL7_STAAU</name>
<sequence length="41" mass="4600">MTPHKNIVEALNCLALPDTPCIHGVKFPLCSYVVTEFLEKK</sequence>
<protein>
    <submittedName>
        <fullName evidence="1">Uncharacterized protein</fullName>
    </submittedName>
</protein>
<reference evidence="1" key="1">
    <citation type="journal article" date="2010" name="J. Clin. Microbiol.">
        <title>Complete nucleotide sequence analysis of plasmids in strains of Staphylococcus aureus clone USA300 reveals a high level of identity among isolates with closely related core genome sequences.</title>
        <authorList>
            <person name="Kennedy A.D."/>
            <person name="Porcella S.F."/>
            <person name="Martens C."/>
            <person name="Whitney A.R."/>
            <person name="Braughton K.R."/>
            <person name="Chen L."/>
            <person name="Craig C.T."/>
            <person name="Tenover F.C."/>
            <person name="Kreiswirth B.N."/>
            <person name="Musser J.M."/>
            <person name="Deleo F.R."/>
        </authorList>
    </citation>
    <scope>NUCLEOTIDE SEQUENCE</scope>
    <source>
        <strain evidence="1">19321</strain>
        <plasmid evidence="1">p19321-P03</plasmid>
    </source>
</reference>
<keyword evidence="1" id="KW-0614">Plasmid</keyword>